<dbReference type="InParanoid" id="A0A2K1QYD3"/>
<evidence type="ECO:0000256" key="10">
    <source>
        <dbReference type="RuleBase" id="RU362132"/>
    </source>
</evidence>
<accession>A0A2K1QYD3</accession>
<dbReference type="InterPro" id="IPR012001">
    <property type="entry name" value="Thiamin_PyroP_enz_TPP-bd_dom"/>
</dbReference>
<dbReference type="InterPro" id="IPR047214">
    <property type="entry name" value="TPP_PDC_IPDC"/>
</dbReference>
<dbReference type="STRING" id="2082308.A0A2K1QYD3"/>
<evidence type="ECO:0000313" key="15">
    <source>
        <dbReference type="Proteomes" id="UP000243797"/>
    </source>
</evidence>
<dbReference type="GO" id="GO:0000287">
    <property type="term" value="F:magnesium ion binding"/>
    <property type="evidence" value="ECO:0007669"/>
    <property type="project" value="InterPro"/>
</dbReference>
<feature type="domain" description="Thiamine pyrophosphate enzyme N-terminal TPP-binding" evidence="13">
    <location>
        <begin position="47"/>
        <end position="112"/>
    </location>
</feature>
<keyword evidence="6 9" id="KW-0460">Magnesium</keyword>
<dbReference type="FunFam" id="3.40.50.970:FF:000024">
    <property type="entry name" value="Pyruvate decarboxylase isozyme"/>
    <property type="match status" value="1"/>
</dbReference>
<keyword evidence="15" id="KW-1185">Reference proteome</keyword>
<keyword evidence="4 9" id="KW-0479">Metal-binding</keyword>
<evidence type="ECO:0000259" key="11">
    <source>
        <dbReference type="Pfam" id="PF00205"/>
    </source>
</evidence>
<dbReference type="InterPro" id="IPR011766">
    <property type="entry name" value="TPP_enzyme_TPP-bd"/>
</dbReference>
<dbReference type="Pfam" id="PF02776">
    <property type="entry name" value="TPP_enzyme_N"/>
    <property type="match status" value="1"/>
</dbReference>
<sequence length="600" mass="66089">MSLPEQRRGLSSYNDLAIMSTIALGEYLWRRDYLATSIYSSWTTYTRSIGTANELNASYAADGYARIKNVPGCIVTTHGVGELSALNGIAGSLTEQVKVIHIVGQTTRPMQVNKMMIHHSIGFDPDHQIFNGASKRFRVAEAELWDAEKGPAEIDRVIRECFIRSGPVYIFIPLDLVDEHVPADLLNTPIDTSPPSTEQTKSTMQSAVSAISQAISAAKNPVIYVDALLVRHNAVNEARELIERLGLPIFTSGIGMGIVNPSSKQLVGLYWGQVSSPGVSKAFEESDLLLVFGRLPSDTNTGGFSQQMSPGNMIDFKPDRVDFRGMKTFSGLYYKSFLPYLSKHLTISKPTPVIPKMPSYTLTNVDSSTSTITTPWFWPRFASFLQPGDSILADTGTSLFGLLDCTFPSPVIYNTQTYYGSIGYATPATLGADLARQELAKSTHPSVKHAQGTPKRTVLVTGDGSIQLTIQELGTMIHYGANPVIVLINNNGYTVERIIHGAKQGYNDIVPYDFSKALAFFGMSEQEAKESFVRCETKEDFERVLGREDLRSPKRVMIVEVVMDAFDAPWRMLMQIAMKGEETKREMVEGGFVLRAPVTG</sequence>
<comment type="cofactor">
    <cofactor evidence="1">
        <name>thiamine diphosphate</name>
        <dbReference type="ChEBI" id="CHEBI:58937"/>
    </cofactor>
</comment>
<comment type="caution">
    <text evidence="14">The sequence shown here is derived from an EMBL/GenBank/DDBJ whole genome shotgun (WGS) entry which is preliminary data.</text>
</comment>
<dbReference type="Pfam" id="PF02775">
    <property type="entry name" value="TPP_enzyme_C"/>
    <property type="match status" value="1"/>
</dbReference>
<evidence type="ECO:0000313" key="14">
    <source>
        <dbReference type="EMBL" id="PNS20066.1"/>
    </source>
</evidence>
<comment type="cofactor">
    <cofactor evidence="9">
        <name>Mg(2+)</name>
        <dbReference type="ChEBI" id="CHEBI:18420"/>
    </cofactor>
    <text evidence="9">Binds 1 Mg(2+) per subunit.</text>
</comment>
<dbReference type="EMBL" id="NKHZ01000025">
    <property type="protein sequence ID" value="PNS20066.1"/>
    <property type="molecule type" value="Genomic_DNA"/>
</dbReference>
<evidence type="ECO:0000256" key="1">
    <source>
        <dbReference type="ARBA" id="ARBA00001964"/>
    </source>
</evidence>
<feature type="domain" description="Thiamine pyrophosphate enzyme central" evidence="11">
    <location>
        <begin position="209"/>
        <end position="323"/>
    </location>
</feature>
<dbReference type="InterPro" id="IPR029061">
    <property type="entry name" value="THDP-binding"/>
</dbReference>
<dbReference type="Gene3D" id="3.40.50.1220">
    <property type="entry name" value="TPP-binding domain"/>
    <property type="match status" value="1"/>
</dbReference>
<gene>
    <name evidence="14" type="ORF">CAC42_5516</name>
</gene>
<dbReference type="InterPro" id="IPR012000">
    <property type="entry name" value="Thiamin_PyroP_enz_cen_dom"/>
</dbReference>
<dbReference type="Proteomes" id="UP000243797">
    <property type="component" value="Unassembled WGS sequence"/>
</dbReference>
<evidence type="ECO:0000259" key="13">
    <source>
        <dbReference type="Pfam" id="PF02776"/>
    </source>
</evidence>
<dbReference type="InterPro" id="IPR047213">
    <property type="entry name" value="TPP_PYR_PDC_IPDC-like"/>
</dbReference>
<evidence type="ECO:0000256" key="8">
    <source>
        <dbReference type="ARBA" id="ARBA00023239"/>
    </source>
</evidence>
<feature type="binding site" evidence="9">
    <location>
        <position position="492"/>
    </location>
    <ligand>
        <name>Mg(2+)</name>
        <dbReference type="ChEBI" id="CHEBI:18420"/>
    </ligand>
</feature>
<dbReference type="SUPFAM" id="SSF52518">
    <property type="entry name" value="Thiamin diphosphate-binding fold (THDP-binding)"/>
    <property type="match status" value="2"/>
</dbReference>
<evidence type="ECO:0000256" key="9">
    <source>
        <dbReference type="PIRSR" id="PIRSR036565-2"/>
    </source>
</evidence>
<dbReference type="Gene3D" id="3.40.50.970">
    <property type="match status" value="2"/>
</dbReference>
<organism evidence="14 15">
    <name type="scientific">Sphaceloma murrayae</name>
    <dbReference type="NCBI Taxonomy" id="2082308"/>
    <lineage>
        <taxon>Eukaryota</taxon>
        <taxon>Fungi</taxon>
        <taxon>Dikarya</taxon>
        <taxon>Ascomycota</taxon>
        <taxon>Pezizomycotina</taxon>
        <taxon>Dothideomycetes</taxon>
        <taxon>Dothideomycetidae</taxon>
        <taxon>Myriangiales</taxon>
        <taxon>Elsinoaceae</taxon>
        <taxon>Sphaceloma</taxon>
    </lineage>
</organism>
<evidence type="ECO:0000259" key="12">
    <source>
        <dbReference type="Pfam" id="PF02775"/>
    </source>
</evidence>
<name>A0A2K1QYD3_9PEZI</name>
<evidence type="ECO:0000256" key="4">
    <source>
        <dbReference type="ARBA" id="ARBA00022723"/>
    </source>
</evidence>
<reference evidence="14 15" key="1">
    <citation type="submission" date="2017-06" db="EMBL/GenBank/DDBJ databases">
        <title>Draft genome sequence of a variant of Elsinoe murrayae.</title>
        <authorList>
            <person name="Cheng Q."/>
        </authorList>
    </citation>
    <scope>NUCLEOTIDE SEQUENCE [LARGE SCALE GENOMIC DNA]</scope>
    <source>
        <strain evidence="14 15">CQ-2017a</strain>
    </source>
</reference>
<dbReference type="GO" id="GO:0004737">
    <property type="term" value="F:pyruvate decarboxylase activity"/>
    <property type="evidence" value="ECO:0007669"/>
    <property type="project" value="TreeGrafter"/>
</dbReference>
<dbReference type="CDD" id="cd02005">
    <property type="entry name" value="TPP_PDC_IPDC"/>
    <property type="match status" value="1"/>
</dbReference>
<dbReference type="PIRSF" id="PIRSF036565">
    <property type="entry name" value="Pyruvt_ip_decrb"/>
    <property type="match status" value="1"/>
</dbReference>
<evidence type="ECO:0000256" key="6">
    <source>
        <dbReference type="ARBA" id="ARBA00022842"/>
    </source>
</evidence>
<evidence type="ECO:0000256" key="2">
    <source>
        <dbReference type="ARBA" id="ARBA00007812"/>
    </source>
</evidence>
<feature type="binding site" evidence="9">
    <location>
        <position position="490"/>
    </location>
    <ligand>
        <name>Mg(2+)</name>
        <dbReference type="ChEBI" id="CHEBI:18420"/>
    </ligand>
</feature>
<comment type="similarity">
    <text evidence="2 10">Belongs to the TPP enzyme family.</text>
</comment>
<dbReference type="OrthoDB" id="308383at2759"/>
<evidence type="ECO:0000256" key="7">
    <source>
        <dbReference type="ARBA" id="ARBA00023052"/>
    </source>
</evidence>
<dbReference type="Pfam" id="PF00205">
    <property type="entry name" value="TPP_enzyme_M"/>
    <property type="match status" value="1"/>
</dbReference>
<dbReference type="CDD" id="cd07038">
    <property type="entry name" value="TPP_PYR_PDC_IPDC_like"/>
    <property type="match status" value="1"/>
</dbReference>
<dbReference type="GO" id="GO:0030976">
    <property type="term" value="F:thiamine pyrophosphate binding"/>
    <property type="evidence" value="ECO:0007669"/>
    <property type="project" value="InterPro"/>
</dbReference>
<dbReference type="PANTHER" id="PTHR43452">
    <property type="entry name" value="PYRUVATE DECARBOXYLASE"/>
    <property type="match status" value="1"/>
</dbReference>
<dbReference type="InterPro" id="IPR029035">
    <property type="entry name" value="DHS-like_NAD/FAD-binding_dom"/>
</dbReference>
<feature type="domain" description="Thiamine pyrophosphate enzyme TPP-binding" evidence="12">
    <location>
        <begin position="412"/>
        <end position="545"/>
    </location>
</feature>
<dbReference type="PANTHER" id="PTHR43452:SF30">
    <property type="entry name" value="PYRUVATE DECARBOXYLASE ISOZYME 1-RELATED"/>
    <property type="match status" value="1"/>
</dbReference>
<feature type="binding site" evidence="9">
    <location>
        <position position="463"/>
    </location>
    <ligand>
        <name>Mg(2+)</name>
        <dbReference type="ChEBI" id="CHEBI:18420"/>
    </ligand>
</feature>
<keyword evidence="8" id="KW-0456">Lyase</keyword>
<dbReference type="InterPro" id="IPR012110">
    <property type="entry name" value="PDC/IPDC-like"/>
</dbReference>
<proteinExistence type="inferred from homology"/>
<dbReference type="GO" id="GO:0005829">
    <property type="term" value="C:cytosol"/>
    <property type="evidence" value="ECO:0007669"/>
    <property type="project" value="TreeGrafter"/>
</dbReference>
<dbReference type="GO" id="GO:0005634">
    <property type="term" value="C:nucleus"/>
    <property type="evidence" value="ECO:0007669"/>
    <property type="project" value="TreeGrafter"/>
</dbReference>
<dbReference type="AlphaFoldDB" id="A0A2K1QYD3"/>
<evidence type="ECO:0000256" key="3">
    <source>
        <dbReference type="ARBA" id="ARBA00014422"/>
    </source>
</evidence>
<keyword evidence="5" id="KW-0210">Decarboxylase</keyword>
<dbReference type="SUPFAM" id="SSF52467">
    <property type="entry name" value="DHS-like NAD/FAD-binding domain"/>
    <property type="match status" value="1"/>
</dbReference>
<protein>
    <recommendedName>
        <fullName evidence="3">Pyruvate decarboxylase</fullName>
    </recommendedName>
</protein>
<keyword evidence="7 10" id="KW-0786">Thiamine pyrophosphate</keyword>
<dbReference type="GO" id="GO:0000949">
    <property type="term" value="P:aromatic amino acid family catabolic process to alcohol via Ehrlich pathway"/>
    <property type="evidence" value="ECO:0007669"/>
    <property type="project" value="TreeGrafter"/>
</dbReference>
<evidence type="ECO:0000256" key="5">
    <source>
        <dbReference type="ARBA" id="ARBA00022793"/>
    </source>
</evidence>